<name>E4ZKA2_LEPMJ</name>
<dbReference type="VEuPathDB" id="FungiDB:LEMA_P072050.1"/>
<dbReference type="HOGENOM" id="CLU_669036_0_0_1"/>
<evidence type="ECO:0000313" key="1">
    <source>
        <dbReference type="EMBL" id="CBX91697.1"/>
    </source>
</evidence>
<reference evidence="2" key="1">
    <citation type="journal article" date="2011" name="Nat. Commun.">
        <title>Effector diversification within compartments of the Leptosphaeria maculans genome affected by Repeat-Induced Point mutations.</title>
        <authorList>
            <person name="Rouxel T."/>
            <person name="Grandaubert J."/>
            <person name="Hane J.K."/>
            <person name="Hoede C."/>
            <person name="van de Wouw A.P."/>
            <person name="Couloux A."/>
            <person name="Dominguez V."/>
            <person name="Anthouard V."/>
            <person name="Bally P."/>
            <person name="Bourras S."/>
            <person name="Cozijnsen A.J."/>
            <person name="Ciuffetti L.M."/>
            <person name="Degrave A."/>
            <person name="Dilmaghani A."/>
            <person name="Duret L."/>
            <person name="Fudal I."/>
            <person name="Goodwin S.B."/>
            <person name="Gout L."/>
            <person name="Glaser N."/>
            <person name="Linglin J."/>
            <person name="Kema G.H.J."/>
            <person name="Lapalu N."/>
            <person name="Lawrence C.B."/>
            <person name="May K."/>
            <person name="Meyer M."/>
            <person name="Ollivier B."/>
            <person name="Poulain J."/>
            <person name="Schoch C.L."/>
            <person name="Simon A."/>
            <person name="Spatafora J.W."/>
            <person name="Stachowiak A."/>
            <person name="Turgeon B.G."/>
            <person name="Tyler B.M."/>
            <person name="Vincent D."/>
            <person name="Weissenbach J."/>
            <person name="Amselem J."/>
            <person name="Quesneville H."/>
            <person name="Oliver R.P."/>
            <person name="Wincker P."/>
            <person name="Balesdent M.-H."/>
            <person name="Howlett B.J."/>
        </authorList>
    </citation>
    <scope>NUCLEOTIDE SEQUENCE [LARGE SCALE GENOMIC DNA]</scope>
    <source>
        <strain evidence="2">JN3 / isolate v23.1.3 / race Av1-4-5-6-7-8</strain>
    </source>
</reference>
<dbReference type="OMA" id="IWECNET"/>
<dbReference type="GeneID" id="13287668"/>
<dbReference type="STRING" id="985895.E4ZKA2"/>
<protein>
    <recommendedName>
        <fullName evidence="3">F-box domain-containing protein</fullName>
    </recommendedName>
</protein>
<accession>E4ZKA2</accession>
<dbReference type="eggNOG" id="ENOG502QYZV">
    <property type="taxonomic scope" value="Eukaryota"/>
</dbReference>
<dbReference type="OrthoDB" id="5279008at2759"/>
<sequence>MTTGTSPIGNLPAELFDLVAAHLDLLAFKNLRICSRRLHLLSLAPFAKRHFARLTTTLGSASLDRLVQIASHHHFSPAVTTLHVRFLYYTDYCDLESITRLGIYPPPKRFAVALMPGISSRNIPSESTLYKDICGDSYPQCIVDRLVCALEGFPNIKTMKFYTRLHHRGDDQGPCDRDDIFRMRCFQAVITAIARSNIELRELSISKGSRKRPFYRCLRLPCTALCLPPGTLQALKPRLCKLTSLTLSIDSSYLASSHKRDWELTLTNLLASTPLVKNLALSLDYINNLTQYGADMMHSLALSCRLMVLSSFVLSNCTTYESDLTTFFAAQASSVSQLEMVDVRLCSGSWRSVLIVCKSLERLEQLRLATLKGPPHDQYLTLSHRCNNSLKVTLDVRKGSRRMSERIDDLIGALYWEI</sequence>
<organism evidence="2">
    <name type="scientific">Leptosphaeria maculans (strain JN3 / isolate v23.1.3 / race Av1-4-5-6-7-8)</name>
    <name type="common">Blackleg fungus</name>
    <name type="synonym">Phoma lingam</name>
    <dbReference type="NCBI Taxonomy" id="985895"/>
    <lineage>
        <taxon>Eukaryota</taxon>
        <taxon>Fungi</taxon>
        <taxon>Dikarya</taxon>
        <taxon>Ascomycota</taxon>
        <taxon>Pezizomycotina</taxon>
        <taxon>Dothideomycetes</taxon>
        <taxon>Pleosporomycetidae</taxon>
        <taxon>Pleosporales</taxon>
        <taxon>Pleosporineae</taxon>
        <taxon>Leptosphaeriaceae</taxon>
        <taxon>Plenodomus</taxon>
        <taxon>Plenodomus lingam/Leptosphaeria maculans species complex</taxon>
    </lineage>
</organism>
<dbReference type="InParanoid" id="E4ZKA2"/>
<evidence type="ECO:0000313" key="2">
    <source>
        <dbReference type="Proteomes" id="UP000002668"/>
    </source>
</evidence>
<evidence type="ECO:0008006" key="3">
    <source>
        <dbReference type="Google" id="ProtNLM"/>
    </source>
</evidence>
<dbReference type="EMBL" id="FP929072">
    <property type="protein sequence ID" value="CBX91697.1"/>
    <property type="molecule type" value="Genomic_DNA"/>
</dbReference>
<proteinExistence type="predicted"/>
<gene>
    <name evidence="1" type="ORF">LEMA_P072050.1</name>
</gene>
<dbReference type="AlphaFoldDB" id="E4ZKA2"/>
<dbReference type="Proteomes" id="UP000002668">
    <property type="component" value="Genome"/>
</dbReference>
<keyword evidence="2" id="KW-1185">Reference proteome</keyword>